<evidence type="ECO:0000313" key="3">
    <source>
        <dbReference type="EMBL" id="EFG26378.1"/>
    </source>
</evidence>
<keyword evidence="4" id="KW-1185">Reference proteome</keyword>
<dbReference type="PANTHER" id="PTHR34039">
    <property type="entry name" value="UPF0102 PROTEIN YRAN"/>
    <property type="match status" value="1"/>
</dbReference>
<dbReference type="HOGENOM" id="CLU_115353_2_3_11"/>
<dbReference type="HAMAP" id="MF_00048">
    <property type="entry name" value="UPF0102"/>
    <property type="match status" value="1"/>
</dbReference>
<evidence type="ECO:0000256" key="2">
    <source>
        <dbReference type="HAMAP-Rule" id="MF_00048"/>
    </source>
</evidence>
<dbReference type="RefSeq" id="WP_006293855.1">
    <property type="nucleotide sequence ID" value="NZ_GG770226.1"/>
</dbReference>
<dbReference type="AlphaFoldDB" id="W5IHN9"/>
<dbReference type="PANTHER" id="PTHR34039:SF1">
    <property type="entry name" value="UPF0102 PROTEIN YRAN"/>
    <property type="match status" value="1"/>
</dbReference>
<dbReference type="CDD" id="cd20736">
    <property type="entry name" value="PoNe_Nuclease"/>
    <property type="match status" value="1"/>
</dbReference>
<protein>
    <recommendedName>
        <fullName evidence="2">UPF0102 protein HMPREF9020_01463</fullName>
    </recommendedName>
</protein>
<dbReference type="Proteomes" id="UP000005777">
    <property type="component" value="Unassembled WGS sequence"/>
</dbReference>
<dbReference type="NCBIfam" id="NF009154">
    <property type="entry name" value="PRK12497.3-3"/>
    <property type="match status" value="1"/>
</dbReference>
<dbReference type="Gene3D" id="3.40.1350.10">
    <property type="match status" value="1"/>
</dbReference>
<dbReference type="InterPro" id="IPR011856">
    <property type="entry name" value="tRNA_endonuc-like_dom_sf"/>
</dbReference>
<name>W5IHN9_SCAIO</name>
<dbReference type="InterPro" id="IPR011335">
    <property type="entry name" value="Restrct_endonuc-II-like"/>
</dbReference>
<dbReference type="eggNOG" id="COG0792">
    <property type="taxonomic scope" value="Bacteria"/>
</dbReference>
<comment type="caution">
    <text evidence="3">The sequence shown here is derived from an EMBL/GenBank/DDBJ whole genome shotgun (WGS) entry which is preliminary data.</text>
</comment>
<dbReference type="GO" id="GO:0003676">
    <property type="term" value="F:nucleic acid binding"/>
    <property type="evidence" value="ECO:0007669"/>
    <property type="project" value="InterPro"/>
</dbReference>
<evidence type="ECO:0000313" key="4">
    <source>
        <dbReference type="Proteomes" id="UP000005777"/>
    </source>
</evidence>
<dbReference type="SUPFAM" id="SSF52980">
    <property type="entry name" value="Restriction endonuclease-like"/>
    <property type="match status" value="1"/>
</dbReference>
<sequence>MSQTHVLKPLQGLWESKPHKDCLQPVASMTAKELGAYGETIACSYLERNGYRIIDRNWSCRYGELDIVALAPPTVAQPRRRLIIAEVKTRRSMLFGTPMEAITPQKLERMRRASFLWRDAHPAEGKRQTRFDAIAIDFEDSLKPTISHVKGI</sequence>
<evidence type="ECO:0000256" key="1">
    <source>
        <dbReference type="ARBA" id="ARBA00006738"/>
    </source>
</evidence>
<dbReference type="Pfam" id="PF02021">
    <property type="entry name" value="UPF0102"/>
    <property type="match status" value="1"/>
</dbReference>
<accession>W5IHN9</accession>
<proteinExistence type="inferred from homology"/>
<reference evidence="3 4" key="1">
    <citation type="submission" date="2012-01" db="EMBL/GenBank/DDBJ databases">
        <title>The Genome Sequence of Scardovia inopinata F0304.</title>
        <authorList>
            <consortium name="The Broad Institute Genome Sequencing Platform"/>
            <person name="Ward D."/>
            <person name="Earl A."/>
            <person name="Feldgarden M."/>
            <person name="Gevers D."/>
            <person name="Young S."/>
            <person name="Zeng Q."/>
            <person name="Koehrsen M."/>
            <person name="Alvarado L."/>
            <person name="Berlin A.M."/>
            <person name="Borenstein D."/>
            <person name="Chapman S.B."/>
            <person name="Chen Z."/>
            <person name="Engels R."/>
            <person name="Freedman E."/>
            <person name="Gellesch M."/>
            <person name="Goldberg J."/>
            <person name="Griggs A."/>
            <person name="Gujja S."/>
            <person name="Heilman E.R."/>
            <person name="Heiman D.I."/>
            <person name="Hepburn T.A."/>
            <person name="Howarth C."/>
            <person name="Jen D."/>
            <person name="Larson L."/>
            <person name="Mehta T."/>
            <person name="Park D."/>
            <person name="Pearson M."/>
            <person name="Richards J."/>
            <person name="Roberts A."/>
            <person name="Saif S."/>
            <person name="Shea T.D."/>
            <person name="Shenoy N."/>
            <person name="Sisk P."/>
            <person name="Stolte C."/>
            <person name="Sykes S.N."/>
            <person name="Walk T."/>
            <person name="White J."/>
            <person name="Yandava C."/>
            <person name="Izard J."/>
            <person name="Baranova O.V."/>
            <person name="Blanton J.M."/>
            <person name="Tanner A.C."/>
            <person name="Dewhirst F."/>
            <person name="Haas B."/>
            <person name="Nusbaum C."/>
            <person name="Birren B."/>
        </authorList>
    </citation>
    <scope>NUCLEOTIDE SEQUENCE [LARGE SCALE GENOMIC DNA]</scope>
    <source>
        <strain evidence="3 4">F0304</strain>
    </source>
</reference>
<organism evidence="3 4">
    <name type="scientific">Scardovia inopinata F0304</name>
    <dbReference type="NCBI Taxonomy" id="641146"/>
    <lineage>
        <taxon>Bacteria</taxon>
        <taxon>Bacillati</taxon>
        <taxon>Actinomycetota</taxon>
        <taxon>Actinomycetes</taxon>
        <taxon>Bifidobacteriales</taxon>
        <taxon>Bifidobacteriaceae</taxon>
        <taxon>Scardovia</taxon>
    </lineage>
</organism>
<comment type="similarity">
    <text evidence="1 2">Belongs to the UPF0102 family.</text>
</comment>
<dbReference type="InterPro" id="IPR003509">
    <property type="entry name" value="UPF0102_YraN-like"/>
</dbReference>
<gene>
    <name evidence="3" type="ORF">HMPREF9020_01463</name>
</gene>
<dbReference type="EMBL" id="ADCX01000013">
    <property type="protein sequence ID" value="EFG26378.1"/>
    <property type="molecule type" value="Genomic_DNA"/>
</dbReference>